<reference evidence="2" key="2">
    <citation type="journal article" date="2021" name="Microbiome">
        <title>Successional dynamics and alternative stable states in a saline activated sludge microbial community over 9 years.</title>
        <authorList>
            <person name="Wang Y."/>
            <person name="Ye J."/>
            <person name="Ju F."/>
            <person name="Liu L."/>
            <person name="Boyd J.A."/>
            <person name="Deng Y."/>
            <person name="Parks D.H."/>
            <person name="Jiang X."/>
            <person name="Yin X."/>
            <person name="Woodcroft B.J."/>
            <person name="Tyson G.W."/>
            <person name="Hugenholtz P."/>
            <person name="Polz M.F."/>
            <person name="Zhang T."/>
        </authorList>
    </citation>
    <scope>NUCLEOTIDE SEQUENCE</scope>
    <source>
        <strain evidence="2">HKST-UBA02</strain>
    </source>
</reference>
<keyword evidence="1" id="KW-0812">Transmembrane</keyword>
<keyword evidence="1" id="KW-0472">Membrane</keyword>
<dbReference type="AlphaFoldDB" id="A0A955LWN8"/>
<sequence>MPKTIIGIIGFALVVVVLWAGATYLLDPGDINTPAISQDTLQPLDPSINRNYMDNLQARADNRIGIELEL</sequence>
<protein>
    <submittedName>
        <fullName evidence="2">Uncharacterized protein</fullName>
    </submittedName>
</protein>
<evidence type="ECO:0000313" key="3">
    <source>
        <dbReference type="Proteomes" id="UP000699691"/>
    </source>
</evidence>
<gene>
    <name evidence="2" type="ORF">KC573_02065</name>
</gene>
<dbReference type="Proteomes" id="UP000699691">
    <property type="component" value="Unassembled WGS sequence"/>
</dbReference>
<reference evidence="2" key="1">
    <citation type="submission" date="2020-04" db="EMBL/GenBank/DDBJ databases">
        <authorList>
            <person name="Zhang T."/>
        </authorList>
    </citation>
    <scope>NUCLEOTIDE SEQUENCE</scope>
    <source>
        <strain evidence="2">HKST-UBA02</strain>
    </source>
</reference>
<proteinExistence type="predicted"/>
<comment type="caution">
    <text evidence="2">The sequence shown here is derived from an EMBL/GenBank/DDBJ whole genome shotgun (WGS) entry which is preliminary data.</text>
</comment>
<name>A0A955LWN8_UNCKA</name>
<feature type="transmembrane region" description="Helical" evidence="1">
    <location>
        <begin position="6"/>
        <end position="26"/>
    </location>
</feature>
<evidence type="ECO:0000313" key="2">
    <source>
        <dbReference type="EMBL" id="MCA9397589.1"/>
    </source>
</evidence>
<accession>A0A955LWN8</accession>
<dbReference type="EMBL" id="JAGQKY010000072">
    <property type="protein sequence ID" value="MCA9397589.1"/>
    <property type="molecule type" value="Genomic_DNA"/>
</dbReference>
<keyword evidence="1" id="KW-1133">Transmembrane helix</keyword>
<organism evidence="2 3">
    <name type="scientific">candidate division WWE3 bacterium</name>
    <dbReference type="NCBI Taxonomy" id="2053526"/>
    <lineage>
        <taxon>Bacteria</taxon>
        <taxon>Katanobacteria</taxon>
    </lineage>
</organism>
<evidence type="ECO:0000256" key="1">
    <source>
        <dbReference type="SAM" id="Phobius"/>
    </source>
</evidence>